<evidence type="ECO:0000313" key="9">
    <source>
        <dbReference type="EMBL" id="KAJ5260284.1"/>
    </source>
</evidence>
<sequence length="194" mass="21383">MPHHVFNSRETDFVHVAYLLGQGKTPFGLRSAPQIKYRLCRKDTPDNDASERPELGAGQLENRDLGATLDALLDIPELEKAVHNNHTTWSVIRTHHREALAEGLGVFVQLTMGFCVDLAVTVADQGNPNTTAWAWGLATMMAIYICGGVSGAHLNPVVTMVLWFFRGFLKRKTPEYFAARFIAAICAALVAYGI</sequence>
<dbReference type="SUPFAM" id="SSF81338">
    <property type="entry name" value="Aquaporin-like"/>
    <property type="match status" value="1"/>
</dbReference>
<keyword evidence="5 8" id="KW-1133">Transmembrane helix</keyword>
<evidence type="ECO:0000256" key="6">
    <source>
        <dbReference type="ARBA" id="ARBA00023136"/>
    </source>
</evidence>
<dbReference type="EMBL" id="JAPVEB010000008">
    <property type="protein sequence ID" value="KAJ5260284.1"/>
    <property type="molecule type" value="Genomic_DNA"/>
</dbReference>
<feature type="transmembrane region" description="Helical" evidence="8">
    <location>
        <begin position="99"/>
        <end position="120"/>
    </location>
</feature>
<evidence type="ECO:0000256" key="2">
    <source>
        <dbReference type="ARBA" id="ARBA00006175"/>
    </source>
</evidence>
<accession>A0ABQ8W8N4</accession>
<keyword evidence="6 8" id="KW-0472">Membrane</keyword>
<evidence type="ECO:0000256" key="7">
    <source>
        <dbReference type="RuleBase" id="RU000477"/>
    </source>
</evidence>
<keyword evidence="3 7" id="KW-0813">Transport</keyword>
<keyword evidence="4 7" id="KW-0812">Transmembrane</keyword>
<evidence type="ECO:0000313" key="10">
    <source>
        <dbReference type="Proteomes" id="UP001220256"/>
    </source>
</evidence>
<evidence type="ECO:0000256" key="3">
    <source>
        <dbReference type="ARBA" id="ARBA00022448"/>
    </source>
</evidence>
<comment type="similarity">
    <text evidence="2 7">Belongs to the MIP/aquaporin (TC 1.A.8) family.</text>
</comment>
<reference evidence="9 10" key="1">
    <citation type="journal article" date="2023" name="IMA Fungus">
        <title>Comparative genomic study of the Penicillium genus elucidates a diverse pangenome and 15 lateral gene transfer events.</title>
        <authorList>
            <person name="Petersen C."/>
            <person name="Sorensen T."/>
            <person name="Nielsen M.R."/>
            <person name="Sondergaard T.E."/>
            <person name="Sorensen J.L."/>
            <person name="Fitzpatrick D.A."/>
            <person name="Frisvad J.C."/>
            <person name="Nielsen K.L."/>
        </authorList>
    </citation>
    <scope>NUCLEOTIDE SEQUENCE [LARGE SCALE GENOMIC DNA]</scope>
    <source>
        <strain evidence="9 10">IBT 3361</strain>
    </source>
</reference>
<feature type="transmembrane region" description="Helical" evidence="8">
    <location>
        <begin position="177"/>
        <end position="193"/>
    </location>
</feature>
<name>A0ABQ8W8N4_PENCH</name>
<evidence type="ECO:0000256" key="1">
    <source>
        <dbReference type="ARBA" id="ARBA00004141"/>
    </source>
</evidence>
<keyword evidence="10" id="KW-1185">Reference proteome</keyword>
<dbReference type="PANTHER" id="PTHR43829:SF24">
    <property type="entry name" value="MIP AQUAPORIN (EUROFUNG)"/>
    <property type="match status" value="1"/>
</dbReference>
<gene>
    <name evidence="9" type="ORF">N7505_009665</name>
</gene>
<dbReference type="Proteomes" id="UP001220256">
    <property type="component" value="Unassembled WGS sequence"/>
</dbReference>
<dbReference type="Gene3D" id="1.20.1080.10">
    <property type="entry name" value="Glycerol uptake facilitator protein"/>
    <property type="match status" value="1"/>
</dbReference>
<proteinExistence type="inferred from homology"/>
<dbReference type="InterPro" id="IPR023271">
    <property type="entry name" value="Aquaporin-like"/>
</dbReference>
<comment type="subcellular location">
    <subcellularLocation>
        <location evidence="1">Membrane</location>
        <topology evidence="1">Multi-pass membrane protein</topology>
    </subcellularLocation>
</comment>
<dbReference type="PANTHER" id="PTHR43829">
    <property type="entry name" value="AQUAPORIN OR AQUAGLYCEROPORIN RELATED"/>
    <property type="match status" value="1"/>
</dbReference>
<dbReference type="InterPro" id="IPR000425">
    <property type="entry name" value="MIP"/>
</dbReference>
<dbReference type="Pfam" id="PF00230">
    <property type="entry name" value="MIP"/>
    <property type="match status" value="1"/>
</dbReference>
<evidence type="ECO:0000256" key="8">
    <source>
        <dbReference type="SAM" id="Phobius"/>
    </source>
</evidence>
<feature type="transmembrane region" description="Helical" evidence="8">
    <location>
        <begin position="132"/>
        <end position="165"/>
    </location>
</feature>
<protein>
    <submittedName>
        <fullName evidence="9">Major intrinsic protein</fullName>
    </submittedName>
</protein>
<evidence type="ECO:0000256" key="5">
    <source>
        <dbReference type="ARBA" id="ARBA00022989"/>
    </source>
</evidence>
<dbReference type="PRINTS" id="PR00783">
    <property type="entry name" value="MINTRINSICP"/>
</dbReference>
<organism evidence="9 10">
    <name type="scientific">Penicillium chrysogenum</name>
    <name type="common">Penicillium notatum</name>
    <dbReference type="NCBI Taxonomy" id="5076"/>
    <lineage>
        <taxon>Eukaryota</taxon>
        <taxon>Fungi</taxon>
        <taxon>Dikarya</taxon>
        <taxon>Ascomycota</taxon>
        <taxon>Pezizomycotina</taxon>
        <taxon>Eurotiomycetes</taxon>
        <taxon>Eurotiomycetidae</taxon>
        <taxon>Eurotiales</taxon>
        <taxon>Aspergillaceae</taxon>
        <taxon>Penicillium</taxon>
        <taxon>Penicillium chrysogenum species complex</taxon>
    </lineage>
</organism>
<dbReference type="InterPro" id="IPR050363">
    <property type="entry name" value="MIP/Aquaporin"/>
</dbReference>
<evidence type="ECO:0000256" key="4">
    <source>
        <dbReference type="ARBA" id="ARBA00022692"/>
    </source>
</evidence>
<comment type="caution">
    <text evidence="9">The sequence shown here is derived from an EMBL/GenBank/DDBJ whole genome shotgun (WGS) entry which is preliminary data.</text>
</comment>